<dbReference type="InterPro" id="IPR019819">
    <property type="entry name" value="Carboxylesterase_B_CS"/>
</dbReference>
<feature type="non-terminal residue" evidence="1">
    <location>
        <position position="87"/>
    </location>
</feature>
<accession>A0AAV5VD85</accession>
<gene>
    <name evidence="1" type="ORF">PFISCL1PPCAC_7446</name>
</gene>
<sequence>SSTILAKIKCNASMATAKSFSDFRKRSRHWGRGDLSSRTTFASSTTEARRTTRLTIGPECIQTQVFSSKERTIDEDCLYINVITPDL</sequence>
<organism evidence="1 2">
    <name type="scientific">Pristionchus fissidentatus</name>
    <dbReference type="NCBI Taxonomy" id="1538716"/>
    <lineage>
        <taxon>Eukaryota</taxon>
        <taxon>Metazoa</taxon>
        <taxon>Ecdysozoa</taxon>
        <taxon>Nematoda</taxon>
        <taxon>Chromadorea</taxon>
        <taxon>Rhabditida</taxon>
        <taxon>Rhabditina</taxon>
        <taxon>Diplogasteromorpha</taxon>
        <taxon>Diplogasteroidea</taxon>
        <taxon>Neodiplogasteridae</taxon>
        <taxon>Pristionchus</taxon>
    </lineage>
</organism>
<comment type="caution">
    <text evidence="1">The sequence shown here is derived from an EMBL/GenBank/DDBJ whole genome shotgun (WGS) entry which is preliminary data.</text>
</comment>
<proteinExistence type="predicted"/>
<reference evidence="1" key="1">
    <citation type="submission" date="2023-10" db="EMBL/GenBank/DDBJ databases">
        <title>Genome assembly of Pristionchus species.</title>
        <authorList>
            <person name="Yoshida K."/>
            <person name="Sommer R.J."/>
        </authorList>
    </citation>
    <scope>NUCLEOTIDE SEQUENCE</scope>
    <source>
        <strain evidence="1">RS5133</strain>
    </source>
</reference>
<evidence type="ECO:0008006" key="3">
    <source>
        <dbReference type="Google" id="ProtNLM"/>
    </source>
</evidence>
<dbReference type="EMBL" id="BTSY01000002">
    <property type="protein sequence ID" value="GMT16148.1"/>
    <property type="molecule type" value="Genomic_DNA"/>
</dbReference>
<keyword evidence="2" id="KW-1185">Reference proteome</keyword>
<dbReference type="AlphaFoldDB" id="A0AAV5VD85"/>
<protein>
    <recommendedName>
        <fullName evidence="3">Esterase</fullName>
    </recommendedName>
</protein>
<dbReference type="PROSITE" id="PS00941">
    <property type="entry name" value="CARBOXYLESTERASE_B_2"/>
    <property type="match status" value="1"/>
</dbReference>
<dbReference type="Proteomes" id="UP001432322">
    <property type="component" value="Unassembled WGS sequence"/>
</dbReference>
<evidence type="ECO:0000313" key="2">
    <source>
        <dbReference type="Proteomes" id="UP001432322"/>
    </source>
</evidence>
<feature type="non-terminal residue" evidence="1">
    <location>
        <position position="1"/>
    </location>
</feature>
<name>A0AAV5VD85_9BILA</name>
<evidence type="ECO:0000313" key="1">
    <source>
        <dbReference type="EMBL" id="GMT16148.1"/>
    </source>
</evidence>